<feature type="region of interest" description="Disordered" evidence="2">
    <location>
        <begin position="17"/>
        <end position="36"/>
    </location>
</feature>
<dbReference type="InterPro" id="IPR002937">
    <property type="entry name" value="Amino_oxidase"/>
</dbReference>
<dbReference type="EMBL" id="JADCNL010000008">
    <property type="protein sequence ID" value="KAG0470146.1"/>
    <property type="molecule type" value="Genomic_DNA"/>
</dbReference>
<dbReference type="SUPFAM" id="SSF51905">
    <property type="entry name" value="FAD/NAD(P)-binding domain"/>
    <property type="match status" value="1"/>
</dbReference>
<gene>
    <name evidence="4" type="ORF">HPP92_016846</name>
</gene>
<accession>A0A835QFY8</accession>
<dbReference type="InterPro" id="IPR036188">
    <property type="entry name" value="FAD/NAD-bd_sf"/>
</dbReference>
<reference evidence="4 5" key="1">
    <citation type="journal article" date="2020" name="Nat. Food">
        <title>A phased Vanilla planifolia genome enables genetic improvement of flavour and production.</title>
        <authorList>
            <person name="Hasing T."/>
            <person name="Tang H."/>
            <person name="Brym M."/>
            <person name="Khazi F."/>
            <person name="Huang T."/>
            <person name="Chambers A.H."/>
        </authorList>
    </citation>
    <scope>NUCLEOTIDE SEQUENCE [LARGE SCALE GENOMIC DNA]</scope>
    <source>
        <tissue evidence="4">Leaf</tissue>
    </source>
</reference>
<feature type="domain" description="Amine oxidase" evidence="3">
    <location>
        <begin position="48"/>
        <end position="117"/>
    </location>
</feature>
<proteinExistence type="predicted"/>
<evidence type="ECO:0000313" key="5">
    <source>
        <dbReference type="Proteomes" id="UP000636800"/>
    </source>
</evidence>
<keyword evidence="1" id="KW-0809">Transit peptide</keyword>
<evidence type="ECO:0000256" key="2">
    <source>
        <dbReference type="SAM" id="MobiDB-lite"/>
    </source>
</evidence>
<comment type="caution">
    <text evidence="4">The sequence shown here is derived from an EMBL/GenBank/DDBJ whole genome shotgun (WGS) entry which is preliminary data.</text>
</comment>
<feature type="compositionally biased region" description="Low complexity" evidence="2">
    <location>
        <begin position="26"/>
        <end position="36"/>
    </location>
</feature>
<evidence type="ECO:0000313" key="4">
    <source>
        <dbReference type="EMBL" id="KAG0470146.1"/>
    </source>
</evidence>
<dbReference type="Proteomes" id="UP000636800">
    <property type="component" value="Unassembled WGS sequence"/>
</dbReference>
<organism evidence="4 5">
    <name type="scientific">Vanilla planifolia</name>
    <name type="common">Vanilla</name>
    <dbReference type="NCBI Taxonomy" id="51239"/>
    <lineage>
        <taxon>Eukaryota</taxon>
        <taxon>Viridiplantae</taxon>
        <taxon>Streptophyta</taxon>
        <taxon>Embryophyta</taxon>
        <taxon>Tracheophyta</taxon>
        <taxon>Spermatophyta</taxon>
        <taxon>Magnoliopsida</taxon>
        <taxon>Liliopsida</taxon>
        <taxon>Asparagales</taxon>
        <taxon>Orchidaceae</taxon>
        <taxon>Vanilloideae</taxon>
        <taxon>Vanilleae</taxon>
        <taxon>Vanilla</taxon>
    </lineage>
</organism>
<name>A0A835QFY8_VANPL</name>
<dbReference type="PANTHER" id="PTHR42841">
    <property type="entry name" value="AMINE OXIDASE"/>
    <property type="match status" value="1"/>
</dbReference>
<dbReference type="OrthoDB" id="8062037at2759"/>
<evidence type="ECO:0000259" key="3">
    <source>
        <dbReference type="Pfam" id="PF01593"/>
    </source>
</evidence>
<dbReference type="Gene3D" id="3.50.50.60">
    <property type="entry name" value="FAD/NAD(P)-binding domain"/>
    <property type="match status" value="1"/>
</dbReference>
<sequence>MAVLPFLQMPTCNIPIRTLTRRQHSPPRSSLSTHSSPCPSAVIIGGGLAGLAAATRLHSSNVPFLLLESSDGLGGRVRTDSVDGFLLDRGFQILLTAYPEARHLLHYPSLELRSFYPGALVFYPDASTVSPIHSAAHLTPSPLSSIPLAHQSTRSLSASTVFAPLFLLFASHPPSKSPSPTASVPLVSPLPSSIAFSALSLRGYSLIPIFLPLLASLTSSSSVSPPATTLFPPAASEPYPLSSQQIYHRHSSACVPRSFP</sequence>
<protein>
    <recommendedName>
        <fullName evidence="3">Amine oxidase domain-containing protein</fullName>
    </recommendedName>
</protein>
<dbReference type="GO" id="GO:0016491">
    <property type="term" value="F:oxidoreductase activity"/>
    <property type="evidence" value="ECO:0007669"/>
    <property type="project" value="InterPro"/>
</dbReference>
<dbReference type="AlphaFoldDB" id="A0A835QFY8"/>
<dbReference type="Pfam" id="PF01593">
    <property type="entry name" value="Amino_oxidase"/>
    <property type="match status" value="1"/>
</dbReference>
<keyword evidence="5" id="KW-1185">Reference proteome</keyword>
<evidence type="ECO:0000256" key="1">
    <source>
        <dbReference type="ARBA" id="ARBA00022946"/>
    </source>
</evidence>